<evidence type="ECO:0000313" key="3">
    <source>
        <dbReference type="Proteomes" id="UP000321662"/>
    </source>
</evidence>
<dbReference type="Pfam" id="PF08818">
    <property type="entry name" value="DUF1801"/>
    <property type="match status" value="1"/>
</dbReference>
<name>A0A511AUU8_9LACT</name>
<dbReference type="OrthoDB" id="5951444at2"/>
<evidence type="ECO:0000259" key="1">
    <source>
        <dbReference type="Pfam" id="PF08818"/>
    </source>
</evidence>
<dbReference type="InterPro" id="IPR014922">
    <property type="entry name" value="YdhG-like"/>
</dbReference>
<reference evidence="2 3" key="1">
    <citation type="submission" date="2019-07" db="EMBL/GenBank/DDBJ databases">
        <title>Whole genome shotgun sequence of Alkalibacterium kapii NBRC 103247.</title>
        <authorList>
            <person name="Hosoyama A."/>
            <person name="Uohara A."/>
            <person name="Ohji S."/>
            <person name="Ichikawa N."/>
        </authorList>
    </citation>
    <scope>NUCLEOTIDE SEQUENCE [LARGE SCALE GENOMIC DNA]</scope>
    <source>
        <strain evidence="2 3">NBRC 103247</strain>
    </source>
</reference>
<evidence type="ECO:0000313" key="2">
    <source>
        <dbReference type="EMBL" id="GEK91978.1"/>
    </source>
</evidence>
<protein>
    <recommendedName>
        <fullName evidence="1">YdhG-like domain-containing protein</fullName>
    </recommendedName>
</protein>
<accession>A0A511AUU8</accession>
<keyword evidence="3" id="KW-1185">Reference proteome</keyword>
<sequence>MYKLKTQPTDKSVVSFIEAIEHPGKREDAFKLLDVFTETTGMQPKMWGKSIIGYGAYHYKYQSGHEGDAILVGFSPRKARISLYFPTGFDKRDELLRIFGKHKTGRACVYVNKLADIDISVLKELIDQSIKYLTATYDEENIPKK</sequence>
<dbReference type="Proteomes" id="UP000321662">
    <property type="component" value="Unassembled WGS sequence"/>
</dbReference>
<comment type="caution">
    <text evidence="2">The sequence shown here is derived from an EMBL/GenBank/DDBJ whole genome shotgun (WGS) entry which is preliminary data.</text>
</comment>
<dbReference type="RefSeq" id="WP_146924783.1">
    <property type="nucleotide sequence ID" value="NZ_BJUY01000024.1"/>
</dbReference>
<gene>
    <name evidence="2" type="ORF">AKA01nite_16000</name>
</gene>
<dbReference type="SUPFAM" id="SSF159888">
    <property type="entry name" value="YdhG-like"/>
    <property type="match status" value="1"/>
</dbReference>
<proteinExistence type="predicted"/>
<feature type="domain" description="YdhG-like" evidence="1">
    <location>
        <begin position="25"/>
        <end position="130"/>
    </location>
</feature>
<organism evidence="2 3">
    <name type="scientific">Alkalibacterium kapii</name>
    <dbReference type="NCBI Taxonomy" id="426704"/>
    <lineage>
        <taxon>Bacteria</taxon>
        <taxon>Bacillati</taxon>
        <taxon>Bacillota</taxon>
        <taxon>Bacilli</taxon>
        <taxon>Lactobacillales</taxon>
        <taxon>Carnobacteriaceae</taxon>
        <taxon>Alkalibacterium</taxon>
    </lineage>
</organism>
<dbReference type="EMBL" id="BJUY01000024">
    <property type="protein sequence ID" value="GEK91978.1"/>
    <property type="molecule type" value="Genomic_DNA"/>
</dbReference>
<dbReference type="AlphaFoldDB" id="A0A511AUU8"/>